<dbReference type="Ensembl" id="ENSACCT00020009859.1">
    <property type="protein sequence ID" value="ENSACCP00020009456.1"/>
    <property type="gene ID" value="ENSACCG00020006455.1"/>
</dbReference>
<evidence type="ECO:0000313" key="7">
    <source>
        <dbReference type="Ensembl" id="ENSACCP00020009456.1"/>
    </source>
</evidence>
<dbReference type="FunCoup" id="A0A663EBZ1">
    <property type="interactions" value="38"/>
</dbReference>
<dbReference type="Pfam" id="PF01150">
    <property type="entry name" value="GDA1_CD39"/>
    <property type="match status" value="1"/>
</dbReference>
<dbReference type="GO" id="GO:0045134">
    <property type="term" value="F:UDP phosphatase activity"/>
    <property type="evidence" value="ECO:0007669"/>
    <property type="project" value="TreeGrafter"/>
</dbReference>
<keyword evidence="6" id="KW-0472">Membrane</keyword>
<gene>
    <name evidence="7" type="primary">ENTPD3</name>
</gene>
<keyword evidence="4" id="KW-0547">Nucleotide-binding</keyword>
<dbReference type="FunFam" id="3.30.420.40:FF:000068">
    <property type="entry name" value="Ectonucleoside triphosphate diphosphohydrolase 1"/>
    <property type="match status" value="1"/>
</dbReference>
<keyword evidence="6" id="KW-1133">Transmembrane helix</keyword>
<reference evidence="7" key="1">
    <citation type="submission" date="2025-08" db="UniProtKB">
        <authorList>
            <consortium name="Ensembl"/>
        </authorList>
    </citation>
    <scope>IDENTIFICATION</scope>
</reference>
<feature type="transmembrane region" description="Helical" evidence="6">
    <location>
        <begin position="406"/>
        <end position="427"/>
    </location>
</feature>
<dbReference type="Gene3D" id="3.30.420.40">
    <property type="match status" value="1"/>
</dbReference>
<sequence length="516" mass="58080">MPKHLTLELISLVNILCIHFLKCLMVQRSTAAYGPLSCHCLFLDLMLLGFFSPQYGIVLDAGSSRTTVYVYEWPAEKENDTGVVSQTFKCNVKGPGISSYESNPGALAKPFDDCLNKVKERIPVHLHKNTSVYLGATAGMRLLRLQNETAANEVLASIQNYFRAQPFEFRGAEIITGPEEGVYGWITANYLMGNFLENFHFALKYITGPFVTMGALDLGGASTQISFIPEDSQENFNSTLQVKLYGYNYNVYTHSFQCYGRDEAEKRLLALLLQKSNTSSNVDNPCYPQNYNTVLMIKYFSGSLCTQSLRPANYYPNQLVNFHGTGDPGLCQEMVSLLFNFTACRDREDCPFNGIHQPKAKGNFVAFSGFYYTINALNLSGHFSLAEFNSSMWFFCSQNWAQVSRLVFCLSYCFSANFIYYLLVYGYNFNAETWPQIHFQKEVGNSSIAWSLGYMLSLTNMIPAEGKLIQLPLKPALFAGLLVFLTAMALLCLLFLVYLLSGVQQRKHGQIGHFAW</sequence>
<dbReference type="GO" id="GO:0017111">
    <property type="term" value="F:ribonucleoside triphosphate phosphatase activity"/>
    <property type="evidence" value="ECO:0007669"/>
    <property type="project" value="Ensembl"/>
</dbReference>
<dbReference type="GeneTree" id="ENSGT01150000286965"/>
<feature type="binding site" evidence="4">
    <location>
        <begin position="220"/>
        <end position="224"/>
    </location>
    <ligand>
        <name>ATP</name>
        <dbReference type="ChEBI" id="CHEBI:30616"/>
    </ligand>
</feature>
<dbReference type="AlphaFoldDB" id="A0A663EBZ1"/>
<feature type="transmembrane region" description="Helical" evidence="6">
    <location>
        <begin position="364"/>
        <end position="385"/>
    </location>
</feature>
<reference evidence="7" key="2">
    <citation type="submission" date="2025-09" db="UniProtKB">
        <authorList>
            <consortium name="Ensembl"/>
        </authorList>
    </citation>
    <scope>IDENTIFICATION</scope>
</reference>
<evidence type="ECO:0000313" key="8">
    <source>
        <dbReference type="Proteomes" id="UP000472275"/>
    </source>
</evidence>
<evidence type="ECO:0000256" key="3">
    <source>
        <dbReference type="PIRSR" id="PIRSR600407-1"/>
    </source>
</evidence>
<dbReference type="PANTHER" id="PTHR11782:SF38">
    <property type="entry name" value="ECTONUCLEOSIDE TRIPHOSPHATE DIPHOSPHOHYDROLASE 3"/>
    <property type="match status" value="1"/>
</dbReference>
<dbReference type="GO" id="GO:0005524">
    <property type="term" value="F:ATP binding"/>
    <property type="evidence" value="ECO:0007669"/>
    <property type="project" value="UniProtKB-KW"/>
</dbReference>
<evidence type="ECO:0000256" key="6">
    <source>
        <dbReference type="SAM" id="Phobius"/>
    </source>
</evidence>
<dbReference type="GO" id="GO:0009134">
    <property type="term" value="P:nucleoside diphosphate catabolic process"/>
    <property type="evidence" value="ECO:0007669"/>
    <property type="project" value="TreeGrafter"/>
</dbReference>
<keyword evidence="2 5" id="KW-0378">Hydrolase</keyword>
<name>A0A663EBZ1_AQUCH</name>
<dbReference type="GO" id="GO:0004382">
    <property type="term" value="F:GDP phosphatase activity"/>
    <property type="evidence" value="ECO:0007669"/>
    <property type="project" value="TreeGrafter"/>
</dbReference>
<accession>A0A663EBZ1</accession>
<dbReference type="InParanoid" id="A0A663EBZ1"/>
<evidence type="ECO:0000256" key="4">
    <source>
        <dbReference type="PIRSR" id="PIRSR600407-2"/>
    </source>
</evidence>
<keyword evidence="8" id="KW-1185">Reference proteome</keyword>
<feature type="transmembrane region" description="Helical" evidence="6">
    <location>
        <begin position="476"/>
        <end position="500"/>
    </location>
</feature>
<evidence type="ECO:0000256" key="5">
    <source>
        <dbReference type="RuleBase" id="RU003833"/>
    </source>
</evidence>
<evidence type="ECO:0000256" key="1">
    <source>
        <dbReference type="ARBA" id="ARBA00009283"/>
    </source>
</evidence>
<dbReference type="PROSITE" id="PS01238">
    <property type="entry name" value="GDA1_CD39_NTPASE"/>
    <property type="match status" value="1"/>
</dbReference>
<dbReference type="PANTHER" id="PTHR11782">
    <property type="entry name" value="ADENOSINE/GUANOSINE DIPHOSPHATASE"/>
    <property type="match status" value="1"/>
</dbReference>
<proteinExistence type="inferred from homology"/>
<dbReference type="Proteomes" id="UP000472275">
    <property type="component" value="Chromosome 3"/>
</dbReference>
<feature type="active site" description="Proton acceptor" evidence="3">
    <location>
        <position position="180"/>
    </location>
</feature>
<keyword evidence="4" id="KW-0067">ATP-binding</keyword>
<comment type="similarity">
    <text evidence="1 5">Belongs to the GDA1/CD39 NTPase family.</text>
</comment>
<protein>
    <submittedName>
        <fullName evidence="7">Ectonucleoside triphosphate diphosphohydrolase 3</fullName>
    </submittedName>
</protein>
<dbReference type="InterPro" id="IPR000407">
    <property type="entry name" value="GDA1_CD39_NTPase"/>
</dbReference>
<organism evidence="7 8">
    <name type="scientific">Aquila chrysaetos chrysaetos</name>
    <dbReference type="NCBI Taxonomy" id="223781"/>
    <lineage>
        <taxon>Eukaryota</taxon>
        <taxon>Metazoa</taxon>
        <taxon>Chordata</taxon>
        <taxon>Craniata</taxon>
        <taxon>Vertebrata</taxon>
        <taxon>Euteleostomi</taxon>
        <taxon>Archelosauria</taxon>
        <taxon>Archosauria</taxon>
        <taxon>Dinosauria</taxon>
        <taxon>Saurischia</taxon>
        <taxon>Theropoda</taxon>
        <taxon>Coelurosauria</taxon>
        <taxon>Aves</taxon>
        <taxon>Neognathae</taxon>
        <taxon>Neoaves</taxon>
        <taxon>Telluraves</taxon>
        <taxon>Accipitrimorphae</taxon>
        <taxon>Accipitriformes</taxon>
        <taxon>Accipitridae</taxon>
        <taxon>Accipitrinae</taxon>
        <taxon>Aquila</taxon>
    </lineage>
</organism>
<dbReference type="GO" id="GO:0005886">
    <property type="term" value="C:plasma membrane"/>
    <property type="evidence" value="ECO:0007669"/>
    <property type="project" value="TreeGrafter"/>
</dbReference>
<evidence type="ECO:0000256" key="2">
    <source>
        <dbReference type="ARBA" id="ARBA00022801"/>
    </source>
</evidence>
<dbReference type="Gene3D" id="3.30.420.150">
    <property type="entry name" value="Exopolyphosphatase. Domain 2"/>
    <property type="match status" value="1"/>
</dbReference>
<keyword evidence="6" id="KW-0812">Transmembrane</keyword>